<dbReference type="STRING" id="28042.GU90_15990"/>
<dbReference type="AlphaFoldDB" id="A0A073AV57"/>
<name>A0A073AV57_9PSEU</name>
<proteinExistence type="predicted"/>
<dbReference type="RefSeq" id="WP_029719477.1">
    <property type="nucleotide sequence ID" value="NZ_JAJUIW010000007.1"/>
</dbReference>
<dbReference type="Proteomes" id="UP000031419">
    <property type="component" value="Unassembled WGS sequence"/>
</dbReference>
<evidence type="ECO:0000313" key="2">
    <source>
        <dbReference type="Proteomes" id="UP000031419"/>
    </source>
</evidence>
<reference evidence="1 2" key="1">
    <citation type="submission" date="2014-06" db="EMBL/GenBank/DDBJ databases">
        <title>Saccharopolyspora rectivirgula DSM-43113 Genome sequencing.</title>
        <authorList>
            <person name="Barrera C."/>
            <person name="Millon L."/>
            <person name="Rognon B."/>
            <person name="Zaugg C."/>
            <person name="Monod M."/>
        </authorList>
    </citation>
    <scope>NUCLEOTIDE SEQUENCE [LARGE SCALE GENOMIC DNA]</scope>
    <source>
        <strain evidence="1 2">DSM 43113</strain>
    </source>
</reference>
<sequence length="74" mass="7719">MRPRFGGAVTPRPPVRNALGRGVEAPAVRGQLIGEVLLGRRLSAETAVGLAEGLDESEHRRGVANCTTSLGNPC</sequence>
<accession>A0A073AV57</accession>
<keyword evidence="2" id="KW-1185">Reference proteome</keyword>
<evidence type="ECO:0000313" key="1">
    <source>
        <dbReference type="EMBL" id="KEI43280.1"/>
    </source>
</evidence>
<protein>
    <submittedName>
        <fullName evidence="1">Uncharacterized protein</fullName>
    </submittedName>
</protein>
<organism evidence="1 2">
    <name type="scientific">Saccharopolyspora rectivirgula</name>
    <dbReference type="NCBI Taxonomy" id="28042"/>
    <lineage>
        <taxon>Bacteria</taxon>
        <taxon>Bacillati</taxon>
        <taxon>Actinomycetota</taxon>
        <taxon>Actinomycetes</taxon>
        <taxon>Pseudonocardiales</taxon>
        <taxon>Pseudonocardiaceae</taxon>
        <taxon>Saccharopolyspora</taxon>
    </lineage>
</organism>
<dbReference type="EMBL" id="JNVU01000039">
    <property type="protein sequence ID" value="KEI43280.1"/>
    <property type="molecule type" value="Genomic_DNA"/>
</dbReference>
<comment type="caution">
    <text evidence="1">The sequence shown here is derived from an EMBL/GenBank/DDBJ whole genome shotgun (WGS) entry which is preliminary data.</text>
</comment>
<dbReference type="OrthoDB" id="3825591at2"/>
<gene>
    <name evidence="1" type="ORF">GU90_15990</name>
</gene>